<keyword evidence="3" id="KW-1185">Reference proteome</keyword>
<dbReference type="InParanoid" id="E2AFW8"/>
<evidence type="ECO:0000313" key="3">
    <source>
        <dbReference type="Proteomes" id="UP000000311"/>
    </source>
</evidence>
<dbReference type="AlphaFoldDB" id="E2AFW8"/>
<evidence type="ECO:0000256" key="1">
    <source>
        <dbReference type="SAM" id="MobiDB-lite"/>
    </source>
</evidence>
<dbReference type="EMBL" id="GL439166">
    <property type="protein sequence ID" value="EFN67675.1"/>
    <property type="molecule type" value="Genomic_DNA"/>
</dbReference>
<organism evidence="3">
    <name type="scientific">Camponotus floridanus</name>
    <name type="common">Florida carpenter ant</name>
    <dbReference type="NCBI Taxonomy" id="104421"/>
    <lineage>
        <taxon>Eukaryota</taxon>
        <taxon>Metazoa</taxon>
        <taxon>Ecdysozoa</taxon>
        <taxon>Arthropoda</taxon>
        <taxon>Hexapoda</taxon>
        <taxon>Insecta</taxon>
        <taxon>Pterygota</taxon>
        <taxon>Neoptera</taxon>
        <taxon>Endopterygota</taxon>
        <taxon>Hymenoptera</taxon>
        <taxon>Apocrita</taxon>
        <taxon>Aculeata</taxon>
        <taxon>Formicoidea</taxon>
        <taxon>Formicidae</taxon>
        <taxon>Formicinae</taxon>
        <taxon>Camponotus</taxon>
    </lineage>
</organism>
<feature type="region of interest" description="Disordered" evidence="1">
    <location>
        <begin position="30"/>
        <end position="56"/>
    </location>
</feature>
<dbReference type="Proteomes" id="UP000000311">
    <property type="component" value="Unassembled WGS sequence"/>
</dbReference>
<dbReference type="OrthoDB" id="7696821at2759"/>
<name>E2AFW8_CAMFO</name>
<gene>
    <name evidence="2" type="ORF">EAG_00737</name>
</gene>
<accession>E2AFW8</accession>
<protein>
    <submittedName>
        <fullName evidence="2">Uncharacterized protein</fullName>
    </submittedName>
</protein>
<evidence type="ECO:0000313" key="2">
    <source>
        <dbReference type="EMBL" id="EFN67675.1"/>
    </source>
</evidence>
<dbReference type="OMA" id="FISQMER"/>
<reference evidence="2 3" key="1">
    <citation type="journal article" date="2010" name="Science">
        <title>Genomic comparison of the ants Camponotus floridanus and Harpegnathos saltator.</title>
        <authorList>
            <person name="Bonasio R."/>
            <person name="Zhang G."/>
            <person name="Ye C."/>
            <person name="Mutti N.S."/>
            <person name="Fang X."/>
            <person name="Qin N."/>
            <person name="Donahue G."/>
            <person name="Yang P."/>
            <person name="Li Q."/>
            <person name="Li C."/>
            <person name="Zhang P."/>
            <person name="Huang Z."/>
            <person name="Berger S.L."/>
            <person name="Reinberg D."/>
            <person name="Wang J."/>
            <person name="Liebig J."/>
        </authorList>
    </citation>
    <scope>NUCLEOTIDE SEQUENCE [LARGE SCALE GENOMIC DNA]</scope>
    <source>
        <strain evidence="3">C129</strain>
    </source>
</reference>
<proteinExistence type="predicted"/>
<sequence length="179" mass="20699">MATDDTSHFNKECKSGKTVYKRRSSIFHTRIATDQAKDNEGPPDGNKFSPSNINKEGIAENKTETFNLKKYIEELRQERKAWQKEYKSRKTQRKDLAKQKTSLEKQAFDISILTESDRAFLLTRPNYELICQNSQKTLDAALKISLLGQHIQKLNKKLMEKMENNISTATKNVIKLSEQ</sequence>
<dbReference type="KEGG" id="cfo:105251969"/>